<dbReference type="AlphaFoldDB" id="A0AAW1KG72"/>
<gene>
    <name evidence="2" type="ORF">QE152_g23311</name>
</gene>
<dbReference type="Proteomes" id="UP001458880">
    <property type="component" value="Unassembled WGS sequence"/>
</dbReference>
<organism evidence="2 3">
    <name type="scientific">Popillia japonica</name>
    <name type="common">Japanese beetle</name>
    <dbReference type="NCBI Taxonomy" id="7064"/>
    <lineage>
        <taxon>Eukaryota</taxon>
        <taxon>Metazoa</taxon>
        <taxon>Ecdysozoa</taxon>
        <taxon>Arthropoda</taxon>
        <taxon>Hexapoda</taxon>
        <taxon>Insecta</taxon>
        <taxon>Pterygota</taxon>
        <taxon>Neoptera</taxon>
        <taxon>Endopterygota</taxon>
        <taxon>Coleoptera</taxon>
        <taxon>Polyphaga</taxon>
        <taxon>Scarabaeiformia</taxon>
        <taxon>Scarabaeidae</taxon>
        <taxon>Rutelinae</taxon>
        <taxon>Popillia</taxon>
    </lineage>
</organism>
<protein>
    <submittedName>
        <fullName evidence="2">BTB/POZ domain</fullName>
    </submittedName>
</protein>
<dbReference type="EMBL" id="JASPKY010000230">
    <property type="protein sequence ID" value="KAK9718254.1"/>
    <property type="molecule type" value="Genomic_DNA"/>
</dbReference>
<reference evidence="2 3" key="1">
    <citation type="journal article" date="2024" name="BMC Genomics">
        <title>De novo assembly and annotation of Popillia japonica's genome with initial clues to its potential as an invasive pest.</title>
        <authorList>
            <person name="Cucini C."/>
            <person name="Boschi S."/>
            <person name="Funari R."/>
            <person name="Cardaioli E."/>
            <person name="Iannotti N."/>
            <person name="Marturano G."/>
            <person name="Paoli F."/>
            <person name="Bruttini M."/>
            <person name="Carapelli A."/>
            <person name="Frati F."/>
            <person name="Nardi F."/>
        </authorList>
    </citation>
    <scope>NUCLEOTIDE SEQUENCE [LARGE SCALE GENOMIC DNA]</scope>
    <source>
        <strain evidence="2">DMR45628</strain>
    </source>
</reference>
<evidence type="ECO:0000313" key="2">
    <source>
        <dbReference type="EMBL" id="KAK9718254.1"/>
    </source>
</evidence>
<sequence length="106" mass="12135">MRDDDILRRPHATLLQRPQPRSTQRRHPTSSGVQLQPVAGTVMKSSLTAATTTLNSTTSSNVFRRPAAARRRNCYEVVTAKMMRKTKYDIKNFEEKCREDDAKDQI</sequence>
<feature type="region of interest" description="Disordered" evidence="1">
    <location>
        <begin position="1"/>
        <end position="39"/>
    </location>
</feature>
<evidence type="ECO:0000313" key="3">
    <source>
        <dbReference type="Proteomes" id="UP001458880"/>
    </source>
</evidence>
<comment type="caution">
    <text evidence="2">The sequence shown here is derived from an EMBL/GenBank/DDBJ whole genome shotgun (WGS) entry which is preliminary data.</text>
</comment>
<evidence type="ECO:0000256" key="1">
    <source>
        <dbReference type="SAM" id="MobiDB-lite"/>
    </source>
</evidence>
<name>A0AAW1KG72_POPJA</name>
<proteinExistence type="predicted"/>
<keyword evidence="3" id="KW-1185">Reference proteome</keyword>
<accession>A0AAW1KG72</accession>